<accession>A0AAD7IQZ1</accession>
<evidence type="ECO:0008006" key="4">
    <source>
        <dbReference type="Google" id="ProtNLM"/>
    </source>
</evidence>
<evidence type="ECO:0000313" key="3">
    <source>
        <dbReference type="Proteomes" id="UP001215598"/>
    </source>
</evidence>
<dbReference type="Proteomes" id="UP001215598">
    <property type="component" value="Unassembled WGS sequence"/>
</dbReference>
<evidence type="ECO:0000313" key="2">
    <source>
        <dbReference type="EMBL" id="KAJ7748646.1"/>
    </source>
</evidence>
<keyword evidence="3" id="KW-1185">Reference proteome</keyword>
<reference evidence="2" key="1">
    <citation type="submission" date="2023-03" db="EMBL/GenBank/DDBJ databases">
        <title>Massive genome expansion in bonnet fungi (Mycena s.s.) driven by repeated elements and novel gene families across ecological guilds.</title>
        <authorList>
            <consortium name="Lawrence Berkeley National Laboratory"/>
            <person name="Harder C.B."/>
            <person name="Miyauchi S."/>
            <person name="Viragh M."/>
            <person name="Kuo A."/>
            <person name="Thoen E."/>
            <person name="Andreopoulos B."/>
            <person name="Lu D."/>
            <person name="Skrede I."/>
            <person name="Drula E."/>
            <person name="Henrissat B."/>
            <person name="Morin E."/>
            <person name="Kohler A."/>
            <person name="Barry K."/>
            <person name="LaButti K."/>
            <person name="Morin E."/>
            <person name="Salamov A."/>
            <person name="Lipzen A."/>
            <person name="Mereny Z."/>
            <person name="Hegedus B."/>
            <person name="Baldrian P."/>
            <person name="Stursova M."/>
            <person name="Weitz H."/>
            <person name="Taylor A."/>
            <person name="Grigoriev I.V."/>
            <person name="Nagy L.G."/>
            <person name="Martin F."/>
            <person name="Kauserud H."/>
        </authorList>
    </citation>
    <scope>NUCLEOTIDE SEQUENCE</scope>
    <source>
        <strain evidence="2">CBHHK182m</strain>
    </source>
</reference>
<dbReference type="EMBL" id="JARKIB010000072">
    <property type="protein sequence ID" value="KAJ7748646.1"/>
    <property type="molecule type" value="Genomic_DNA"/>
</dbReference>
<gene>
    <name evidence="2" type="ORF">B0H16DRAFT_1552749</name>
</gene>
<dbReference type="AlphaFoldDB" id="A0AAD7IQZ1"/>
<feature type="coiled-coil region" evidence="1">
    <location>
        <begin position="58"/>
        <end position="85"/>
    </location>
</feature>
<evidence type="ECO:0000256" key="1">
    <source>
        <dbReference type="SAM" id="Coils"/>
    </source>
</evidence>
<dbReference type="SUPFAM" id="SSF52047">
    <property type="entry name" value="RNI-like"/>
    <property type="match status" value="1"/>
</dbReference>
<keyword evidence="1" id="KW-0175">Coiled coil</keyword>
<name>A0AAD7IQZ1_9AGAR</name>
<organism evidence="2 3">
    <name type="scientific">Mycena metata</name>
    <dbReference type="NCBI Taxonomy" id="1033252"/>
    <lineage>
        <taxon>Eukaryota</taxon>
        <taxon>Fungi</taxon>
        <taxon>Dikarya</taxon>
        <taxon>Basidiomycota</taxon>
        <taxon>Agaricomycotina</taxon>
        <taxon>Agaricomycetes</taxon>
        <taxon>Agaricomycetidae</taxon>
        <taxon>Agaricales</taxon>
        <taxon>Marasmiineae</taxon>
        <taxon>Mycenaceae</taxon>
        <taxon>Mycena</taxon>
    </lineage>
</organism>
<protein>
    <recommendedName>
        <fullName evidence="4">F-box domain-containing protein</fullName>
    </recommendedName>
</protein>
<proteinExistence type="predicted"/>
<comment type="caution">
    <text evidence="2">The sequence shown here is derived from an EMBL/GenBank/DDBJ whole genome shotgun (WGS) entry which is preliminary data.</text>
</comment>
<sequence length="525" mass="59125">MPQSCWKCGAAPLATLDPPGLPDTYLKNLATSSIDLTHLASCNDAPLDSELPLICGVISAEQEALASLDTQIQELRLALARLVQRREASAKVVLRHQAITSAVRRLPSELVCEIFALTLSNNNEGGTKNPPWQLGHICRSWRRCALDYSPLWNHIEIPIDSAKLSSISMLETQLLRAARAPLDVVWPAEVDPRLLDLVLPHSSRWRSLCLHVSEEYDGMLNRLHRVKDRLDRLEKLELVKAHETVIPDVFREARCLREVILSEWEFRYPSPSVQIPWAQITRYRGMYSWQRQLEILETALNLRECAVGFDHFTHTESFVESDDSAPVILPQLRRICTGSPGFLRHLTAPSLEGLYSVYHSESVVVLLPPFIDRSSCSLNTLVLMHCAMVISAELTAVLRDLTSLTYLALEPDDLQDTTADQISLLNAMTRTLPGSDTHELCPSLTCLVYGMNVDFPEATFFSMAQSRFEAAQPLMQLRLFHVRYLHGDEYIVDERLRTLRDAGFDSALLSGSDVELLKGKEFFAI</sequence>